<dbReference type="Pfam" id="PF04236">
    <property type="entry name" value="Transp_Tc5_C"/>
    <property type="match status" value="1"/>
</dbReference>
<proteinExistence type="predicted"/>
<evidence type="ECO:0000259" key="1">
    <source>
        <dbReference type="Pfam" id="PF04236"/>
    </source>
</evidence>
<feature type="non-terminal residue" evidence="2">
    <location>
        <position position="1"/>
    </location>
</feature>
<sequence>YHACHERIESLKIMNIPDGTTSFCQPLDIYFFAPFKKMMRKITNYIKCKHADIKVYTRDTSIKMISLVYEIFKAPCFRGMLEYPWRAGGYTYNIPAPFLTPAQKCFHSSVRRTPCKAPKCLTLSTPSFILCPNCDSTYCFNCFFVDFHMC</sequence>
<evidence type="ECO:0000313" key="3">
    <source>
        <dbReference type="Proteomes" id="UP001328107"/>
    </source>
</evidence>
<protein>
    <recommendedName>
        <fullName evidence="1">Transposase Tc5 C-terminal domain-containing protein</fullName>
    </recommendedName>
</protein>
<accession>A0AAN5CPC7</accession>
<keyword evidence="3" id="KW-1185">Reference proteome</keyword>
<dbReference type="EMBL" id="BTRK01000004">
    <property type="protein sequence ID" value="GMR48107.1"/>
    <property type="molecule type" value="Genomic_DNA"/>
</dbReference>
<dbReference type="Proteomes" id="UP001328107">
    <property type="component" value="Unassembled WGS sequence"/>
</dbReference>
<organism evidence="2 3">
    <name type="scientific">Pristionchus mayeri</name>
    <dbReference type="NCBI Taxonomy" id="1317129"/>
    <lineage>
        <taxon>Eukaryota</taxon>
        <taxon>Metazoa</taxon>
        <taxon>Ecdysozoa</taxon>
        <taxon>Nematoda</taxon>
        <taxon>Chromadorea</taxon>
        <taxon>Rhabditida</taxon>
        <taxon>Rhabditina</taxon>
        <taxon>Diplogasteromorpha</taxon>
        <taxon>Diplogasteroidea</taxon>
        <taxon>Neodiplogasteridae</taxon>
        <taxon>Pristionchus</taxon>
    </lineage>
</organism>
<dbReference type="InterPro" id="IPR007350">
    <property type="entry name" value="Transposase_Tc5_C"/>
</dbReference>
<feature type="domain" description="Transposase Tc5 C-terminal" evidence="1">
    <location>
        <begin position="85"/>
        <end position="150"/>
    </location>
</feature>
<name>A0AAN5CPC7_9BILA</name>
<reference evidence="3" key="1">
    <citation type="submission" date="2022-10" db="EMBL/GenBank/DDBJ databases">
        <title>Genome assembly of Pristionchus species.</title>
        <authorList>
            <person name="Yoshida K."/>
            <person name="Sommer R.J."/>
        </authorList>
    </citation>
    <scope>NUCLEOTIDE SEQUENCE [LARGE SCALE GENOMIC DNA]</scope>
    <source>
        <strain evidence="3">RS5460</strain>
    </source>
</reference>
<gene>
    <name evidence="2" type="ORF">PMAYCL1PPCAC_18302</name>
</gene>
<evidence type="ECO:0000313" key="2">
    <source>
        <dbReference type="EMBL" id="GMR48107.1"/>
    </source>
</evidence>
<comment type="caution">
    <text evidence="2">The sequence shown here is derived from an EMBL/GenBank/DDBJ whole genome shotgun (WGS) entry which is preliminary data.</text>
</comment>
<dbReference type="AlphaFoldDB" id="A0AAN5CPC7"/>